<dbReference type="PANTHER" id="PTHR37419">
    <property type="entry name" value="SERINE/THREONINE-PROTEIN KINASE TOXIN HIPA"/>
    <property type="match status" value="1"/>
</dbReference>
<dbReference type="GO" id="GO:0004674">
    <property type="term" value="F:protein serine/threonine kinase activity"/>
    <property type="evidence" value="ECO:0007669"/>
    <property type="project" value="TreeGrafter"/>
</dbReference>
<keyword evidence="3 7" id="KW-0418">Kinase</keyword>
<name>A0AAX2D5K7_9PSED</name>
<evidence type="ECO:0000259" key="5">
    <source>
        <dbReference type="Pfam" id="PF07804"/>
    </source>
</evidence>
<evidence type="ECO:0000256" key="2">
    <source>
        <dbReference type="ARBA" id="ARBA00022679"/>
    </source>
</evidence>
<gene>
    <name evidence="7" type="ORF">SAMN05216476_0369</name>
</gene>
<accession>A0AAX2D5K7</accession>
<dbReference type="Gene3D" id="1.10.1070.20">
    <property type="match status" value="1"/>
</dbReference>
<keyword evidence="2" id="KW-0808">Transferase</keyword>
<comment type="similarity">
    <text evidence="1">Belongs to the HipA Ser/Thr kinase family.</text>
</comment>
<dbReference type="InterPro" id="IPR017508">
    <property type="entry name" value="HipA_N1"/>
</dbReference>
<dbReference type="PANTHER" id="PTHR37419:SF1">
    <property type="entry name" value="SERINE_THREONINE-PROTEIN KINASE TOXIN HIPA"/>
    <property type="match status" value="1"/>
</dbReference>
<evidence type="ECO:0000313" key="7">
    <source>
        <dbReference type="EMBL" id="SDU08751.1"/>
    </source>
</evidence>
<feature type="domain" description="HipA N-terminal subdomain 1" evidence="6">
    <location>
        <begin position="10"/>
        <end position="108"/>
    </location>
</feature>
<organism evidence="7 8">
    <name type="scientific">Pseudomonas mediterranea</name>
    <dbReference type="NCBI Taxonomy" id="183795"/>
    <lineage>
        <taxon>Bacteria</taxon>
        <taxon>Pseudomonadati</taxon>
        <taxon>Pseudomonadota</taxon>
        <taxon>Gammaproteobacteria</taxon>
        <taxon>Pseudomonadales</taxon>
        <taxon>Pseudomonadaceae</taxon>
        <taxon>Pseudomonas</taxon>
    </lineage>
</organism>
<dbReference type="AlphaFoldDB" id="A0AAX2D5K7"/>
<dbReference type="EMBL" id="LT629790">
    <property type="protein sequence ID" value="SDU08751.1"/>
    <property type="molecule type" value="Genomic_DNA"/>
</dbReference>
<feature type="domain" description="HipA-like C-terminal" evidence="5">
    <location>
        <begin position="148"/>
        <end position="371"/>
    </location>
</feature>
<sequence length="467" mass="50699">MAEEQGPDRLQVSVSETIVGTLGRGQVRSDSVFSYAANTTEEQSVSLTMPARLESYDWESGVPPIFEMNLPEGALRDELVRRFSKAVRGFDDFSMLSIVGPHQLGRVGIGRLEAEVGPPETSLGDLLVHDGAEGLFEDLLHTYGQYSGVSGVQPKVLVRDSGATFDRLIHRGATHLIKAFRSDEFPELAANEFFCMRAALHAGLEVPELELSERGKFLIVKRFDLPGPGSHLGFEDFCVLNGSPSRAKYDGSYEGAARQIKAFVSPHLLNQALESLFKIVALSAGLKNGDAHLKNFGVLYDHCGADASIRLAPAYDIVSTAVYIRNDNMALLLGGSKAWPKYKMLTRFGRSACNLTEGRCNELIEQVIHGMDLAMVEMRHYMGANERFRATGEAIRGLDGRAPTQSQAFDGLTHRLREQARSHIGSVFAMVSAATPNPCGSEPARDEASPASATPPETVPASSRSSA</sequence>
<evidence type="ECO:0000313" key="8">
    <source>
        <dbReference type="Proteomes" id="UP000183772"/>
    </source>
</evidence>
<protein>
    <submittedName>
        <fullName evidence="7">Serine/threonine-protein kinase HipA</fullName>
    </submittedName>
</protein>
<dbReference type="Pfam" id="PF13657">
    <property type="entry name" value="Couple_hipA"/>
    <property type="match status" value="1"/>
</dbReference>
<keyword evidence="8" id="KW-1185">Reference proteome</keyword>
<evidence type="ECO:0000256" key="3">
    <source>
        <dbReference type="ARBA" id="ARBA00022777"/>
    </source>
</evidence>
<feature type="region of interest" description="Disordered" evidence="4">
    <location>
        <begin position="436"/>
        <end position="467"/>
    </location>
</feature>
<dbReference type="InterPro" id="IPR012893">
    <property type="entry name" value="HipA-like_C"/>
</dbReference>
<reference evidence="7 8" key="1">
    <citation type="submission" date="2016-10" db="EMBL/GenBank/DDBJ databases">
        <authorList>
            <person name="Varghese N."/>
            <person name="Submissions S."/>
        </authorList>
    </citation>
    <scope>NUCLEOTIDE SEQUENCE [LARGE SCALE GENOMIC DNA]</scope>
    <source>
        <strain evidence="7 8">DSM 16733</strain>
    </source>
</reference>
<dbReference type="NCBIfam" id="TIGR03071">
    <property type="entry name" value="couple_hipA"/>
    <property type="match status" value="1"/>
</dbReference>
<dbReference type="InterPro" id="IPR052028">
    <property type="entry name" value="HipA_Ser/Thr_kinase"/>
</dbReference>
<dbReference type="Proteomes" id="UP000183772">
    <property type="component" value="Chromosome I"/>
</dbReference>
<dbReference type="Pfam" id="PF07804">
    <property type="entry name" value="HipA_C"/>
    <property type="match status" value="1"/>
</dbReference>
<proteinExistence type="inferred from homology"/>
<evidence type="ECO:0000256" key="4">
    <source>
        <dbReference type="SAM" id="MobiDB-lite"/>
    </source>
</evidence>
<evidence type="ECO:0000256" key="1">
    <source>
        <dbReference type="ARBA" id="ARBA00010164"/>
    </source>
</evidence>
<dbReference type="GO" id="GO:0005829">
    <property type="term" value="C:cytosol"/>
    <property type="evidence" value="ECO:0007669"/>
    <property type="project" value="TreeGrafter"/>
</dbReference>
<evidence type="ECO:0000259" key="6">
    <source>
        <dbReference type="Pfam" id="PF13657"/>
    </source>
</evidence>